<accession>A0AAV5FMG1</accession>
<reference evidence="1" key="1">
    <citation type="journal article" date="2018" name="DNA Res.">
        <title>Multiple hybrid de novo genome assembly of finger millet, an orphan allotetraploid crop.</title>
        <authorList>
            <person name="Hatakeyama M."/>
            <person name="Aluri S."/>
            <person name="Balachadran M.T."/>
            <person name="Sivarajan S.R."/>
            <person name="Patrignani A."/>
            <person name="Gruter S."/>
            <person name="Poveda L."/>
            <person name="Shimizu-Inatsugi R."/>
            <person name="Baeten J."/>
            <person name="Francoijs K.J."/>
            <person name="Nataraja K.N."/>
            <person name="Reddy Y.A.N."/>
            <person name="Phadnis S."/>
            <person name="Ravikumar R.L."/>
            <person name="Schlapbach R."/>
            <person name="Sreeman S.M."/>
            <person name="Shimizu K.K."/>
        </authorList>
    </citation>
    <scope>NUCLEOTIDE SEQUENCE</scope>
</reference>
<protein>
    <submittedName>
        <fullName evidence="1">Uncharacterized protein</fullName>
    </submittedName>
</protein>
<dbReference type="Proteomes" id="UP001054889">
    <property type="component" value="Unassembled WGS sequence"/>
</dbReference>
<evidence type="ECO:0000313" key="1">
    <source>
        <dbReference type="EMBL" id="GJN36093.1"/>
    </source>
</evidence>
<dbReference type="AlphaFoldDB" id="A0AAV5FMG1"/>
<comment type="caution">
    <text evidence="1">The sequence shown here is derived from an EMBL/GenBank/DDBJ whole genome shotgun (WGS) entry which is preliminary data.</text>
</comment>
<proteinExistence type="predicted"/>
<dbReference type="EMBL" id="BQKI01000088">
    <property type="protein sequence ID" value="GJN36093.1"/>
    <property type="molecule type" value="Genomic_DNA"/>
</dbReference>
<evidence type="ECO:0000313" key="2">
    <source>
        <dbReference type="Proteomes" id="UP001054889"/>
    </source>
</evidence>
<name>A0AAV5FMG1_ELECO</name>
<sequence length="92" mass="10612">MLSTKKHLPEAEVKVQKVNKIEPVYNLVTRPLVYGKPKMMTVKKTPAAYLAVPGMNKIDRVLSAEDINHYIETKKKQFQQGENQQQHIQKQP</sequence>
<reference evidence="1" key="2">
    <citation type="submission" date="2021-12" db="EMBL/GenBank/DDBJ databases">
        <title>Resequencing data analysis of finger millet.</title>
        <authorList>
            <person name="Hatakeyama M."/>
            <person name="Aluri S."/>
            <person name="Balachadran M.T."/>
            <person name="Sivarajan S.R."/>
            <person name="Poveda L."/>
            <person name="Shimizu-Inatsugi R."/>
            <person name="Schlapbach R."/>
            <person name="Sreeman S.M."/>
            <person name="Shimizu K.K."/>
        </authorList>
    </citation>
    <scope>NUCLEOTIDE SEQUENCE</scope>
</reference>
<keyword evidence="2" id="KW-1185">Reference proteome</keyword>
<gene>
    <name evidence="1" type="primary">gb24929</name>
    <name evidence="1" type="ORF">PR202_gb24929</name>
</gene>
<organism evidence="1 2">
    <name type="scientific">Eleusine coracana subsp. coracana</name>
    <dbReference type="NCBI Taxonomy" id="191504"/>
    <lineage>
        <taxon>Eukaryota</taxon>
        <taxon>Viridiplantae</taxon>
        <taxon>Streptophyta</taxon>
        <taxon>Embryophyta</taxon>
        <taxon>Tracheophyta</taxon>
        <taxon>Spermatophyta</taxon>
        <taxon>Magnoliopsida</taxon>
        <taxon>Liliopsida</taxon>
        <taxon>Poales</taxon>
        <taxon>Poaceae</taxon>
        <taxon>PACMAD clade</taxon>
        <taxon>Chloridoideae</taxon>
        <taxon>Cynodonteae</taxon>
        <taxon>Eleusininae</taxon>
        <taxon>Eleusine</taxon>
    </lineage>
</organism>